<feature type="region of interest" description="Disordered" evidence="6">
    <location>
        <begin position="60"/>
        <end position="80"/>
    </location>
</feature>
<keyword evidence="2 4" id="KW-0689">Ribosomal protein</keyword>
<accession>A0ABR3R877</accession>
<dbReference type="Pfam" id="PF00237">
    <property type="entry name" value="Ribosomal_L22"/>
    <property type="match status" value="2"/>
</dbReference>
<protein>
    <submittedName>
        <fullName evidence="7">39S ribosomal protein L22, mitochondrial</fullName>
    </submittedName>
</protein>
<evidence type="ECO:0000256" key="6">
    <source>
        <dbReference type="SAM" id="MobiDB-lite"/>
    </source>
</evidence>
<dbReference type="InterPro" id="IPR047867">
    <property type="entry name" value="Ribosomal_uL22_bac/org-type"/>
</dbReference>
<evidence type="ECO:0000256" key="3">
    <source>
        <dbReference type="ARBA" id="ARBA00023274"/>
    </source>
</evidence>
<dbReference type="EMBL" id="JAKJXO020000009">
    <property type="protein sequence ID" value="KAL1600649.1"/>
    <property type="molecule type" value="Genomic_DNA"/>
</dbReference>
<sequence>MAARIPVRRLGQPCLAAFRPRSTYWVTSNRSFTNSSARSAKNDDTKEVDLSNPILEEYLAKRKPNEKPARPVPQTGGLSKSGLFKEEFEIPGYRMGMTPAELEALKQENKKKDEEREIERERRLHALRLDPLPSARRSYERQLVIRSLRKKREGKTLRLKRTEREMVYKSHDLPTSLKKMTRLMHQIAGKTVEEALIQLRFSKKRVARDIVKGLQVARDEAIAARGMGLGAAVDAETVAKEDALIAAGKMKKSERTRAYLADGTRRRGTKEKGTVIELKDGSKKTVMDPTEMYVDQAWASKGPETKSVEFRARGRTNLLHHRSAKFNVLLKEEKTRMRISDEIKKKRANKPLWVPLPDRPVTTQRQYCLW</sequence>
<proteinExistence type="inferred from homology"/>
<feature type="coiled-coil region" evidence="5">
    <location>
        <begin position="102"/>
        <end position="165"/>
    </location>
</feature>
<dbReference type="Gene3D" id="3.90.470.10">
    <property type="entry name" value="Ribosomal protein L22/L17"/>
    <property type="match status" value="1"/>
</dbReference>
<keyword evidence="5" id="KW-0175">Coiled coil</keyword>
<dbReference type="Proteomes" id="UP001521785">
    <property type="component" value="Unassembled WGS sequence"/>
</dbReference>
<evidence type="ECO:0000313" key="7">
    <source>
        <dbReference type="EMBL" id="KAL1600649.1"/>
    </source>
</evidence>
<dbReference type="InterPro" id="IPR036394">
    <property type="entry name" value="Ribosomal_uL22_sf"/>
</dbReference>
<evidence type="ECO:0000313" key="8">
    <source>
        <dbReference type="Proteomes" id="UP001521785"/>
    </source>
</evidence>
<dbReference type="SUPFAM" id="SSF54843">
    <property type="entry name" value="Ribosomal protein L22"/>
    <property type="match status" value="1"/>
</dbReference>
<evidence type="ECO:0000256" key="4">
    <source>
        <dbReference type="RuleBase" id="RU004005"/>
    </source>
</evidence>
<dbReference type="GO" id="GO:0005840">
    <property type="term" value="C:ribosome"/>
    <property type="evidence" value="ECO:0007669"/>
    <property type="project" value="UniProtKB-KW"/>
</dbReference>
<evidence type="ECO:0000256" key="2">
    <source>
        <dbReference type="ARBA" id="ARBA00022980"/>
    </source>
</evidence>
<dbReference type="PANTHER" id="PTHR13501">
    <property type="entry name" value="CHLOROPLAST 50S RIBOSOMAL PROTEIN L22-RELATED"/>
    <property type="match status" value="1"/>
</dbReference>
<feature type="compositionally biased region" description="Basic and acidic residues" evidence="6">
    <location>
        <begin position="60"/>
        <end position="69"/>
    </location>
</feature>
<keyword evidence="3 4" id="KW-0687">Ribonucleoprotein</keyword>
<evidence type="ECO:0000256" key="5">
    <source>
        <dbReference type="SAM" id="Coils"/>
    </source>
</evidence>
<evidence type="ECO:0000256" key="1">
    <source>
        <dbReference type="ARBA" id="ARBA00009451"/>
    </source>
</evidence>
<dbReference type="PANTHER" id="PTHR13501:SF10">
    <property type="entry name" value="LARGE RIBOSOMAL SUBUNIT PROTEIN UL22M"/>
    <property type="match status" value="1"/>
</dbReference>
<organism evidence="7 8">
    <name type="scientific">Paraconiothyrium brasiliense</name>
    <dbReference type="NCBI Taxonomy" id="300254"/>
    <lineage>
        <taxon>Eukaryota</taxon>
        <taxon>Fungi</taxon>
        <taxon>Dikarya</taxon>
        <taxon>Ascomycota</taxon>
        <taxon>Pezizomycotina</taxon>
        <taxon>Dothideomycetes</taxon>
        <taxon>Pleosporomycetidae</taxon>
        <taxon>Pleosporales</taxon>
        <taxon>Massarineae</taxon>
        <taxon>Didymosphaeriaceae</taxon>
        <taxon>Paraconiothyrium</taxon>
    </lineage>
</organism>
<dbReference type="InterPro" id="IPR001063">
    <property type="entry name" value="Ribosomal_uL22"/>
</dbReference>
<comment type="similarity">
    <text evidence="1 4">Belongs to the universal ribosomal protein uL22 family.</text>
</comment>
<comment type="caution">
    <text evidence="7">The sequence shown here is derived from an EMBL/GenBank/DDBJ whole genome shotgun (WGS) entry which is preliminary data.</text>
</comment>
<name>A0ABR3R877_9PLEO</name>
<keyword evidence="8" id="KW-1185">Reference proteome</keyword>
<gene>
    <name evidence="7" type="primary">mrpl22</name>
    <name evidence="7" type="ORF">SLS60_007037</name>
</gene>
<reference evidence="7 8" key="1">
    <citation type="submission" date="2024-02" db="EMBL/GenBank/DDBJ databases">
        <title>De novo assembly and annotation of 12 fungi associated with fruit tree decline syndrome in Ontario, Canada.</title>
        <authorList>
            <person name="Sulman M."/>
            <person name="Ellouze W."/>
            <person name="Ilyukhin E."/>
        </authorList>
    </citation>
    <scope>NUCLEOTIDE SEQUENCE [LARGE SCALE GENOMIC DNA]</scope>
    <source>
        <strain evidence="7 8">M42-189</strain>
    </source>
</reference>